<evidence type="ECO:0000313" key="11">
    <source>
        <dbReference type="EMBL" id="OGZ34928.1"/>
    </source>
</evidence>
<comment type="caution">
    <text evidence="11">The sequence shown here is derived from an EMBL/GenBank/DDBJ whole genome shotgun (WGS) entry which is preliminary data.</text>
</comment>
<keyword evidence="1 7" id="KW-0436">Ligase</keyword>
<comment type="subcellular location">
    <subcellularLocation>
        <location evidence="7">Cytoplasm</location>
    </subcellularLocation>
</comment>
<keyword evidence="3 7" id="KW-0547">Nucleotide-binding</keyword>
<dbReference type="Gene3D" id="2.40.50.140">
    <property type="entry name" value="Nucleic acid-binding proteins"/>
    <property type="match status" value="1"/>
</dbReference>
<name>A0A1G2FBG0_9BACT</name>
<keyword evidence="2 7" id="KW-0479">Metal-binding</keyword>
<evidence type="ECO:0000313" key="12">
    <source>
        <dbReference type="Proteomes" id="UP000176974"/>
    </source>
</evidence>
<dbReference type="InterPro" id="IPR012340">
    <property type="entry name" value="NA-bd_OB-fold"/>
</dbReference>
<dbReference type="SUPFAM" id="SSF55681">
    <property type="entry name" value="Class II aaRS and biotin synthetases"/>
    <property type="match status" value="1"/>
</dbReference>
<dbReference type="Pfam" id="PF00152">
    <property type="entry name" value="tRNA-synt_2"/>
    <property type="match status" value="1"/>
</dbReference>
<dbReference type="GO" id="GO:0000287">
    <property type="term" value="F:magnesium ion binding"/>
    <property type="evidence" value="ECO:0007669"/>
    <property type="project" value="UniProtKB-UniRule"/>
</dbReference>
<evidence type="ECO:0000256" key="8">
    <source>
        <dbReference type="RuleBase" id="RU000336"/>
    </source>
</evidence>
<comment type="cofactor">
    <cofactor evidence="7 8">
        <name>Mg(2+)</name>
        <dbReference type="ChEBI" id="CHEBI:18420"/>
    </cofactor>
    <text evidence="7 8">Binds 3 Mg(2+) ions per subunit.</text>
</comment>
<feature type="binding site" evidence="7">
    <location>
        <position position="409"/>
    </location>
    <ligand>
        <name>Mg(2+)</name>
        <dbReference type="ChEBI" id="CHEBI:18420"/>
        <label>2</label>
    </ligand>
</feature>
<evidence type="ECO:0000256" key="5">
    <source>
        <dbReference type="ARBA" id="ARBA00023146"/>
    </source>
</evidence>
<protein>
    <recommendedName>
        <fullName evidence="7">Lysine--tRNA ligase</fullName>
        <ecNumber evidence="7">6.1.1.6</ecNumber>
    </recommendedName>
    <alternativeName>
        <fullName evidence="7">Lysyl-tRNA synthetase</fullName>
        <shortName evidence="7">LysRS</shortName>
    </alternativeName>
</protein>
<dbReference type="InterPro" id="IPR045864">
    <property type="entry name" value="aa-tRNA-synth_II/BPL/LPL"/>
</dbReference>
<dbReference type="Proteomes" id="UP000176974">
    <property type="component" value="Unassembled WGS sequence"/>
</dbReference>
<dbReference type="EC" id="6.1.1.6" evidence="7"/>
<dbReference type="InterPro" id="IPR004364">
    <property type="entry name" value="Aa-tRNA-synt_II"/>
</dbReference>
<dbReference type="Gene3D" id="3.30.930.10">
    <property type="entry name" value="Bira Bifunctional Protein, Domain 2"/>
    <property type="match status" value="1"/>
</dbReference>
<dbReference type="CDD" id="cd00775">
    <property type="entry name" value="LysRS_core"/>
    <property type="match status" value="1"/>
</dbReference>
<dbReference type="GO" id="GO:0005524">
    <property type="term" value="F:ATP binding"/>
    <property type="evidence" value="ECO:0007669"/>
    <property type="project" value="UniProtKB-UniRule"/>
</dbReference>
<keyword evidence="9" id="KW-0175">Coiled coil</keyword>
<dbReference type="PANTHER" id="PTHR42918">
    <property type="entry name" value="LYSYL-TRNA SYNTHETASE"/>
    <property type="match status" value="1"/>
</dbReference>
<keyword evidence="7" id="KW-0648">Protein biosynthesis</keyword>
<dbReference type="PROSITE" id="PS50862">
    <property type="entry name" value="AA_TRNA_LIGASE_II"/>
    <property type="match status" value="1"/>
</dbReference>
<feature type="domain" description="Aminoacyl-transfer RNA synthetases class-II family profile" evidence="10">
    <location>
        <begin position="169"/>
        <end position="490"/>
    </location>
</feature>
<dbReference type="HAMAP" id="MF_00252">
    <property type="entry name" value="Lys_tRNA_synth_class2"/>
    <property type="match status" value="1"/>
</dbReference>
<dbReference type="InterPro" id="IPR004365">
    <property type="entry name" value="NA-bd_OB_tRNA"/>
</dbReference>
<comment type="caution">
    <text evidence="7">Lacks conserved residue(s) required for the propagation of feature annotation.</text>
</comment>
<sequence>MSSVQSIRKTRLKKLENIRQEGLNPYPAKTKRTHTCREVFDDFKNLSSQKSQVVLASRLRNIREHGGSTFAHIEDAAAKFQLYFKKDRLGEKKYKFFLDNFDIGDFIEAKGEVFLTKKGERTLLVKDYRILTKTLLPLPEKWHGLKDVEERFRKRYLDLAMNRDVREKFLVRNQIIKSIREFLEKQGFIEVETPILQLIPGGASARPFKTYLNALDFDLYLRVAPELFLKRLLVGGFEKVYEIGRCFRNEGVDFSHNPDFTMLEFYWAYADYEDLMEMIEEMFEYLLKQILANSEQQTTINYQNHKINFERPWPRIKFQDLIKKECRIDIEKTEIKDLRQKVKEFDLKIESKDPRCKIIDELYKKTVRPKLIQPCFVINHPIEMTPLAKSVEGDLTKAARFQLIAGGIELNNAFSELNDPLEQDKRFKEQEKHRKGGDDEAQRYDKDFIEALEYGMPPAAGFGMGLDRLAALLTDSHSLREIILFPLMRPK</sequence>
<evidence type="ECO:0000259" key="10">
    <source>
        <dbReference type="PROSITE" id="PS50862"/>
    </source>
</evidence>
<dbReference type="CDD" id="cd04322">
    <property type="entry name" value="LysRS_N"/>
    <property type="match status" value="1"/>
</dbReference>
<dbReference type="NCBIfam" id="TIGR00499">
    <property type="entry name" value="lysS_bact"/>
    <property type="match status" value="1"/>
</dbReference>
<comment type="catalytic activity">
    <reaction evidence="6 7 8">
        <text>tRNA(Lys) + L-lysine + ATP = L-lysyl-tRNA(Lys) + AMP + diphosphate</text>
        <dbReference type="Rhea" id="RHEA:20792"/>
        <dbReference type="Rhea" id="RHEA-COMP:9696"/>
        <dbReference type="Rhea" id="RHEA-COMP:9697"/>
        <dbReference type="ChEBI" id="CHEBI:30616"/>
        <dbReference type="ChEBI" id="CHEBI:32551"/>
        <dbReference type="ChEBI" id="CHEBI:33019"/>
        <dbReference type="ChEBI" id="CHEBI:78442"/>
        <dbReference type="ChEBI" id="CHEBI:78529"/>
        <dbReference type="ChEBI" id="CHEBI:456215"/>
        <dbReference type="EC" id="6.1.1.6"/>
    </reaction>
</comment>
<comment type="similarity">
    <text evidence="7">Belongs to the class-II aminoacyl-tRNA synthetase family.</text>
</comment>
<dbReference type="InterPro" id="IPR018149">
    <property type="entry name" value="Lys-tRNA-synth_II_C"/>
</dbReference>
<comment type="subunit">
    <text evidence="7">Homodimer.</text>
</comment>
<evidence type="ECO:0000256" key="2">
    <source>
        <dbReference type="ARBA" id="ARBA00022723"/>
    </source>
</evidence>
<dbReference type="Pfam" id="PF01336">
    <property type="entry name" value="tRNA_anti-codon"/>
    <property type="match status" value="1"/>
</dbReference>
<dbReference type="NCBIfam" id="NF001756">
    <property type="entry name" value="PRK00484.1"/>
    <property type="match status" value="1"/>
</dbReference>
<organism evidence="11 12">
    <name type="scientific">Candidatus Portnoybacteria bacterium RIFCSPHIGHO2_01_FULL_40_12b</name>
    <dbReference type="NCBI Taxonomy" id="1801994"/>
    <lineage>
        <taxon>Bacteria</taxon>
        <taxon>Candidatus Portnoyibacteriota</taxon>
    </lineage>
</organism>
<keyword evidence="7" id="KW-0963">Cytoplasm</keyword>
<accession>A0A1G2FBG0</accession>
<evidence type="ECO:0000256" key="1">
    <source>
        <dbReference type="ARBA" id="ARBA00022598"/>
    </source>
</evidence>
<dbReference type="GO" id="GO:0006430">
    <property type="term" value="P:lysyl-tRNA aminoacylation"/>
    <property type="evidence" value="ECO:0007669"/>
    <property type="project" value="UniProtKB-UniRule"/>
</dbReference>
<dbReference type="PRINTS" id="PR00982">
    <property type="entry name" value="TRNASYNTHLYS"/>
</dbReference>
<dbReference type="InterPro" id="IPR006195">
    <property type="entry name" value="aa-tRNA-synth_II"/>
</dbReference>
<feature type="coiled-coil region" evidence="9">
    <location>
        <begin position="321"/>
        <end position="348"/>
    </location>
</feature>
<evidence type="ECO:0000256" key="3">
    <source>
        <dbReference type="ARBA" id="ARBA00022741"/>
    </source>
</evidence>
<evidence type="ECO:0000256" key="6">
    <source>
        <dbReference type="ARBA" id="ARBA00048573"/>
    </source>
</evidence>
<dbReference type="InterPro" id="IPR002313">
    <property type="entry name" value="Lys-tRNA-ligase_II"/>
</dbReference>
<dbReference type="GO" id="GO:0005829">
    <property type="term" value="C:cytosol"/>
    <property type="evidence" value="ECO:0007669"/>
    <property type="project" value="TreeGrafter"/>
</dbReference>
<keyword evidence="4 7" id="KW-0067">ATP-binding</keyword>
<gene>
    <name evidence="7" type="primary">lysS</name>
    <name evidence="11" type="ORF">A2815_00935</name>
</gene>
<keyword evidence="5 7" id="KW-0030">Aminoacyl-tRNA synthetase</keyword>
<reference evidence="11 12" key="1">
    <citation type="journal article" date="2016" name="Nat. Commun.">
        <title>Thousands of microbial genomes shed light on interconnected biogeochemical processes in an aquifer system.</title>
        <authorList>
            <person name="Anantharaman K."/>
            <person name="Brown C.T."/>
            <person name="Hug L.A."/>
            <person name="Sharon I."/>
            <person name="Castelle C.J."/>
            <person name="Probst A.J."/>
            <person name="Thomas B.C."/>
            <person name="Singh A."/>
            <person name="Wilkins M.J."/>
            <person name="Karaoz U."/>
            <person name="Brodie E.L."/>
            <person name="Williams K.H."/>
            <person name="Hubbard S.S."/>
            <person name="Banfield J.F."/>
        </authorList>
    </citation>
    <scope>NUCLEOTIDE SEQUENCE [LARGE SCALE GENOMIC DNA]</scope>
</reference>
<evidence type="ECO:0000256" key="4">
    <source>
        <dbReference type="ARBA" id="ARBA00022840"/>
    </source>
</evidence>
<dbReference type="EMBL" id="MHMY01000023">
    <property type="protein sequence ID" value="OGZ34928.1"/>
    <property type="molecule type" value="Genomic_DNA"/>
</dbReference>
<dbReference type="AlphaFoldDB" id="A0A1G2FBG0"/>
<proteinExistence type="inferred from homology"/>
<evidence type="ECO:0000256" key="7">
    <source>
        <dbReference type="HAMAP-Rule" id="MF_00252"/>
    </source>
</evidence>
<dbReference type="SUPFAM" id="SSF50249">
    <property type="entry name" value="Nucleic acid-binding proteins"/>
    <property type="match status" value="1"/>
</dbReference>
<keyword evidence="7 8" id="KW-0460">Magnesium</keyword>
<feature type="binding site" evidence="7">
    <location>
        <position position="409"/>
    </location>
    <ligand>
        <name>Mg(2+)</name>
        <dbReference type="ChEBI" id="CHEBI:18420"/>
        <label>1</label>
    </ligand>
</feature>
<dbReference type="InterPro" id="IPR044136">
    <property type="entry name" value="Lys-tRNA-ligase_II_N"/>
</dbReference>
<dbReference type="GO" id="GO:0000049">
    <property type="term" value="F:tRNA binding"/>
    <property type="evidence" value="ECO:0007669"/>
    <property type="project" value="TreeGrafter"/>
</dbReference>
<dbReference type="PANTHER" id="PTHR42918:SF15">
    <property type="entry name" value="LYSINE--TRNA LIGASE, CHLOROPLASTIC_MITOCHONDRIAL"/>
    <property type="match status" value="1"/>
</dbReference>
<evidence type="ECO:0000256" key="9">
    <source>
        <dbReference type="SAM" id="Coils"/>
    </source>
</evidence>
<dbReference type="GO" id="GO:0004824">
    <property type="term" value="F:lysine-tRNA ligase activity"/>
    <property type="evidence" value="ECO:0007669"/>
    <property type="project" value="UniProtKB-UniRule"/>
</dbReference>